<feature type="region of interest" description="Disordered" evidence="1">
    <location>
        <begin position="92"/>
        <end position="114"/>
    </location>
</feature>
<dbReference type="EMBL" id="MN739109">
    <property type="protein sequence ID" value="QHS89383.1"/>
    <property type="molecule type" value="Genomic_DNA"/>
</dbReference>
<evidence type="ECO:0000256" key="1">
    <source>
        <dbReference type="SAM" id="MobiDB-lite"/>
    </source>
</evidence>
<proteinExistence type="predicted"/>
<dbReference type="AlphaFoldDB" id="A0A6C0BDA6"/>
<organism evidence="2">
    <name type="scientific">viral metagenome</name>
    <dbReference type="NCBI Taxonomy" id="1070528"/>
    <lineage>
        <taxon>unclassified sequences</taxon>
        <taxon>metagenomes</taxon>
        <taxon>organismal metagenomes</taxon>
    </lineage>
</organism>
<protein>
    <submittedName>
        <fullName evidence="2">Uncharacterized protein</fullName>
    </submittedName>
</protein>
<evidence type="ECO:0000313" key="2">
    <source>
        <dbReference type="EMBL" id="QHS89383.1"/>
    </source>
</evidence>
<sequence>MNFEAEKNKAKKNLTERLGRKPSLAELLGLLKTRKQKKNEGAFFSGLTGAPGVSRKNNARASAAAEVKAAAKAAAAAVREKQKAAKVSEKEFENAMKQAERQAKKETKGQTKSEKEVAAAEAKAAKAEAREFLKASKELARENAKAAFIATEDQARKNLTRVLGKAPRVANIRRLASIRHSGVDLSVEDYLKVKNHSLSRKAKNSLQRMFKENVHNIAPEMDVCAQCDMKRFLEKEA</sequence>
<accession>A0A6C0BDA6</accession>
<reference evidence="2" key="1">
    <citation type="journal article" date="2020" name="Nature">
        <title>Giant virus diversity and host interactions through global metagenomics.</title>
        <authorList>
            <person name="Schulz F."/>
            <person name="Roux S."/>
            <person name="Paez-Espino D."/>
            <person name="Jungbluth S."/>
            <person name="Walsh D.A."/>
            <person name="Denef V.J."/>
            <person name="McMahon K.D."/>
            <person name="Konstantinidis K.T."/>
            <person name="Eloe-Fadrosh E.A."/>
            <person name="Kyrpides N.C."/>
            <person name="Woyke T."/>
        </authorList>
    </citation>
    <scope>NUCLEOTIDE SEQUENCE</scope>
    <source>
        <strain evidence="2">GVMAG-M-3300010158-60</strain>
    </source>
</reference>
<name>A0A6C0BDA6_9ZZZZ</name>